<keyword evidence="2" id="KW-1185">Reference proteome</keyword>
<dbReference type="AlphaFoldDB" id="A0A0U4WB73"/>
<protein>
    <submittedName>
        <fullName evidence="1">Uncharacterized protein</fullName>
    </submittedName>
</protein>
<accession>A0A0U4WB73</accession>
<dbReference type="EMBL" id="AP017312">
    <property type="protein sequence ID" value="BAU26107.1"/>
    <property type="molecule type" value="Genomic_DNA"/>
</dbReference>
<dbReference type="Proteomes" id="UP000217696">
    <property type="component" value="Chromosome"/>
</dbReference>
<gene>
    <name evidence="1" type="ORF">CB4_00196</name>
</gene>
<organism evidence="1 2">
    <name type="scientific">Aneurinibacillus soli</name>
    <dbReference type="NCBI Taxonomy" id="1500254"/>
    <lineage>
        <taxon>Bacteria</taxon>
        <taxon>Bacillati</taxon>
        <taxon>Bacillota</taxon>
        <taxon>Bacilli</taxon>
        <taxon>Bacillales</taxon>
        <taxon>Paenibacillaceae</taxon>
        <taxon>Aneurinibacillus group</taxon>
        <taxon>Aneurinibacillus</taxon>
    </lineage>
</organism>
<name>A0A0U4WB73_9BACL</name>
<proteinExistence type="predicted"/>
<evidence type="ECO:0000313" key="2">
    <source>
        <dbReference type="Proteomes" id="UP000217696"/>
    </source>
</evidence>
<dbReference type="RefSeq" id="WP_157737757.1">
    <property type="nucleotide sequence ID" value="NZ_AP017312.1"/>
</dbReference>
<reference evidence="1 2" key="1">
    <citation type="submission" date="2015-12" db="EMBL/GenBank/DDBJ databases">
        <title>Genome sequence of Aneurinibacillus soli.</title>
        <authorList>
            <person name="Lee J.S."/>
            <person name="Lee K.C."/>
            <person name="Kim K.K."/>
            <person name="Lee B.W."/>
        </authorList>
    </citation>
    <scope>NUCLEOTIDE SEQUENCE [LARGE SCALE GENOMIC DNA]</scope>
    <source>
        <strain evidence="1 2">CB4</strain>
    </source>
</reference>
<evidence type="ECO:0000313" key="1">
    <source>
        <dbReference type="EMBL" id="BAU26107.1"/>
    </source>
</evidence>
<dbReference type="KEGG" id="asoc:CB4_00196"/>
<sequence>MAQKNKKKQEIHDVHTLINEMEKTPAMVNVADEIEQDEVNHKDTGITNN</sequence>